<sequence length="236" mass="25768">MRSDEIKAIFDQQALSYDERWAKTASIRQALHFLLEAVFAELPAKARLLCIGAGTGEEIAYLAQRFPQWTFTAVEPSAAMLDVCRDKAIKGGFAARCEFHEGYLESLPEQAPFDAATCFLVSQFILEPEARTAFFRAIATRLGPGAILASSDLAADVDSTVYDALLHTWMNMMRVADIPAAGVEQMRAAYAKDVAILPAERIAAIIEAGGFDEPVPFYQAGLIHAWFAKRASGEAS</sequence>
<dbReference type="GO" id="GO:0008168">
    <property type="term" value="F:methyltransferase activity"/>
    <property type="evidence" value="ECO:0007669"/>
    <property type="project" value="UniProtKB-KW"/>
</dbReference>
<evidence type="ECO:0000313" key="3">
    <source>
        <dbReference type="EMBL" id="MCO7543758.1"/>
    </source>
</evidence>
<evidence type="ECO:0000259" key="2">
    <source>
        <dbReference type="Pfam" id="PF13649"/>
    </source>
</evidence>
<gene>
    <name evidence="3" type="ORF">NJF43_03195</name>
</gene>
<name>A0AA41WJR5_9GAMM</name>
<dbReference type="Gene3D" id="3.40.50.150">
    <property type="entry name" value="Vaccinia Virus protein VP39"/>
    <property type="match status" value="1"/>
</dbReference>
<dbReference type="InterPro" id="IPR041698">
    <property type="entry name" value="Methyltransf_25"/>
</dbReference>
<keyword evidence="1" id="KW-0808">Transferase</keyword>
<proteinExistence type="predicted"/>
<protein>
    <submittedName>
        <fullName evidence="3">Class I SAM-dependent methyltransferase</fullName>
    </submittedName>
</protein>
<dbReference type="GO" id="GO:0032259">
    <property type="term" value="P:methylation"/>
    <property type="evidence" value="ECO:0007669"/>
    <property type="project" value="UniProtKB-KW"/>
</dbReference>
<accession>A0AA41WJR5</accession>
<organism evidence="3 4">
    <name type="scientific">Stutzerimonas nitrititolerans</name>
    <dbReference type="NCBI Taxonomy" id="2482751"/>
    <lineage>
        <taxon>Bacteria</taxon>
        <taxon>Pseudomonadati</taxon>
        <taxon>Pseudomonadota</taxon>
        <taxon>Gammaproteobacteria</taxon>
        <taxon>Pseudomonadales</taxon>
        <taxon>Pseudomonadaceae</taxon>
        <taxon>Stutzerimonas</taxon>
    </lineage>
</organism>
<dbReference type="AlphaFoldDB" id="A0AA41WJR5"/>
<evidence type="ECO:0000313" key="4">
    <source>
        <dbReference type="Proteomes" id="UP001165292"/>
    </source>
</evidence>
<dbReference type="RefSeq" id="WP_253162271.1">
    <property type="nucleotide sequence ID" value="NZ_DAMCNM010000057.1"/>
</dbReference>
<evidence type="ECO:0000256" key="1">
    <source>
        <dbReference type="ARBA" id="ARBA00022679"/>
    </source>
</evidence>
<dbReference type="Proteomes" id="UP001165292">
    <property type="component" value="Unassembled WGS sequence"/>
</dbReference>
<dbReference type="Pfam" id="PF13649">
    <property type="entry name" value="Methyltransf_25"/>
    <property type="match status" value="1"/>
</dbReference>
<dbReference type="CDD" id="cd02440">
    <property type="entry name" value="AdoMet_MTases"/>
    <property type="match status" value="1"/>
</dbReference>
<comment type="caution">
    <text evidence="3">The sequence shown here is derived from an EMBL/GenBank/DDBJ whole genome shotgun (WGS) entry which is preliminary data.</text>
</comment>
<reference evidence="3" key="1">
    <citation type="submission" date="2022-06" db="EMBL/GenBank/DDBJ databases">
        <title>Detection of beta-lactamases in bacteria of animal origin.</title>
        <authorList>
            <person name="Mlynarcik P."/>
            <person name="Zdarska V."/>
            <person name="Chudobova H."/>
            <person name="Prochazkova P."/>
            <person name="Hricova K."/>
            <person name="Mezerova K."/>
            <person name="Bardon J."/>
            <person name="Dolejska M."/>
            <person name="Sukkar I."/>
            <person name="Kolar M."/>
        </authorList>
    </citation>
    <scope>NUCLEOTIDE SEQUENCE</scope>
    <source>
        <strain evidence="3">S 300-3</strain>
    </source>
</reference>
<feature type="domain" description="Methyltransferase" evidence="2">
    <location>
        <begin position="49"/>
        <end position="145"/>
    </location>
</feature>
<dbReference type="EMBL" id="JAMYBS010000002">
    <property type="protein sequence ID" value="MCO7543758.1"/>
    <property type="molecule type" value="Genomic_DNA"/>
</dbReference>
<dbReference type="InterPro" id="IPR029063">
    <property type="entry name" value="SAM-dependent_MTases_sf"/>
</dbReference>
<dbReference type="SUPFAM" id="SSF53335">
    <property type="entry name" value="S-adenosyl-L-methionine-dependent methyltransferases"/>
    <property type="match status" value="1"/>
</dbReference>
<dbReference type="PANTHER" id="PTHR43861">
    <property type="entry name" value="TRANS-ACONITATE 2-METHYLTRANSFERASE-RELATED"/>
    <property type="match status" value="1"/>
</dbReference>
<keyword evidence="3" id="KW-0489">Methyltransferase</keyword>